<feature type="transmembrane region" description="Helical" evidence="10">
    <location>
        <begin position="121"/>
        <end position="144"/>
    </location>
</feature>
<evidence type="ECO:0000313" key="12">
    <source>
        <dbReference type="Proteomes" id="UP000887572"/>
    </source>
</evidence>
<evidence type="ECO:0000313" key="13">
    <source>
        <dbReference type="WBParaSite" id="Gr19_v10_g5127.t1"/>
    </source>
</evidence>
<dbReference type="PROSITE" id="PS50262">
    <property type="entry name" value="G_PROTEIN_RECEP_F1_2"/>
    <property type="match status" value="1"/>
</dbReference>
<dbReference type="AlphaFoldDB" id="A0A914HY73"/>
<feature type="transmembrane region" description="Helical" evidence="10">
    <location>
        <begin position="258"/>
        <end position="281"/>
    </location>
</feature>
<feature type="transmembrane region" description="Helical" evidence="10">
    <location>
        <begin position="84"/>
        <end position="109"/>
    </location>
</feature>
<evidence type="ECO:0000256" key="8">
    <source>
        <dbReference type="ARBA" id="ARBA00023224"/>
    </source>
</evidence>
<dbReference type="InterPro" id="IPR001681">
    <property type="entry name" value="Neurokn_rcpt"/>
</dbReference>
<evidence type="ECO:0000256" key="5">
    <source>
        <dbReference type="ARBA" id="ARBA00023040"/>
    </source>
</evidence>
<dbReference type="InterPro" id="IPR017452">
    <property type="entry name" value="GPCR_Rhodpsn_7TM"/>
</dbReference>
<dbReference type="Proteomes" id="UP000887572">
    <property type="component" value="Unplaced"/>
</dbReference>
<comment type="subcellular location">
    <subcellularLocation>
        <location evidence="1">Cell membrane</location>
        <topology evidence="1">Multi-pass membrane protein</topology>
    </subcellularLocation>
</comment>
<keyword evidence="8 9" id="KW-0807">Transducer</keyword>
<dbReference type="SUPFAM" id="SSF81321">
    <property type="entry name" value="Family A G protein-coupled receptor-like"/>
    <property type="match status" value="1"/>
</dbReference>
<reference evidence="13" key="1">
    <citation type="submission" date="2022-11" db="UniProtKB">
        <authorList>
            <consortium name="WormBaseParasite"/>
        </authorList>
    </citation>
    <scope>IDENTIFICATION</scope>
</reference>
<accession>A0A914HY73</accession>
<keyword evidence="2" id="KW-1003">Cell membrane</keyword>
<dbReference type="PRINTS" id="PR00237">
    <property type="entry name" value="GPCRRHODOPSN"/>
</dbReference>
<organism evidence="12 13">
    <name type="scientific">Globodera rostochiensis</name>
    <name type="common">Golden nematode worm</name>
    <name type="synonym">Heterodera rostochiensis</name>
    <dbReference type="NCBI Taxonomy" id="31243"/>
    <lineage>
        <taxon>Eukaryota</taxon>
        <taxon>Metazoa</taxon>
        <taxon>Ecdysozoa</taxon>
        <taxon>Nematoda</taxon>
        <taxon>Chromadorea</taxon>
        <taxon>Rhabditida</taxon>
        <taxon>Tylenchina</taxon>
        <taxon>Tylenchomorpha</taxon>
        <taxon>Tylenchoidea</taxon>
        <taxon>Heteroderidae</taxon>
        <taxon>Heteroderinae</taxon>
        <taxon>Globodera</taxon>
    </lineage>
</organism>
<feature type="transmembrane region" description="Helical" evidence="10">
    <location>
        <begin position="164"/>
        <end position="184"/>
    </location>
</feature>
<dbReference type="GO" id="GO:0004995">
    <property type="term" value="F:tachykinin receptor activity"/>
    <property type="evidence" value="ECO:0007669"/>
    <property type="project" value="InterPro"/>
</dbReference>
<evidence type="ECO:0000256" key="9">
    <source>
        <dbReference type="RuleBase" id="RU000688"/>
    </source>
</evidence>
<evidence type="ECO:0000256" key="1">
    <source>
        <dbReference type="ARBA" id="ARBA00004651"/>
    </source>
</evidence>
<dbReference type="GO" id="GO:0005886">
    <property type="term" value="C:plasma membrane"/>
    <property type="evidence" value="ECO:0007669"/>
    <property type="project" value="UniProtKB-SubCell"/>
</dbReference>
<evidence type="ECO:0000256" key="7">
    <source>
        <dbReference type="ARBA" id="ARBA00023170"/>
    </source>
</evidence>
<feature type="transmembrane region" description="Helical" evidence="10">
    <location>
        <begin position="347"/>
        <end position="370"/>
    </location>
</feature>
<sequence>MATPSYASICAGKDSFVEKCHITAADFRPRGPNSVGNSSERLTTAIGQLLMTDRCSFDALVCSNSELRFASLDNLPDYPLSLQLLFATSTFFLATIALTANLTVAWIILRHRVMRQRTTNRLVFNLAVSDLSITVFNTLPLGLYNVFNRWLLPHWLCPVNQMLGVTPFCASVFTMVVISIDRYFAILHPLECRPWGTNSNRCCAWTICAIWAIAFLFGAPALFVYGAVDDVFLIRGREVLNWTRTLCDVTAPKRHLFLIYNVSLVLLQFLLPFAVLLFTYGRIAHELCRRRTAQNHLKDSFLRAKRRMAKLFAILVFSFLLLWCPYELLFAVSGELSIGWTPLHLKILLNIIFLLAMSSTIVSPIVYYHMSERFRVGFRYAFRRFLPKSARVSKDEYRQMFALSGPRISLVFRNFHNECVGEGRRRTYETTVESAKGSLQFF</sequence>
<dbReference type="PANTHER" id="PTHR46925:SF2">
    <property type="entry name" value="G-PROTEIN COUPLED RECEPTOR TKR-1-RELATED"/>
    <property type="match status" value="1"/>
</dbReference>
<dbReference type="Gene3D" id="1.20.1070.10">
    <property type="entry name" value="Rhodopsin 7-helix transmembrane proteins"/>
    <property type="match status" value="1"/>
</dbReference>
<keyword evidence="4 10" id="KW-1133">Transmembrane helix</keyword>
<evidence type="ECO:0000256" key="4">
    <source>
        <dbReference type="ARBA" id="ARBA00022989"/>
    </source>
</evidence>
<evidence type="ECO:0000256" key="6">
    <source>
        <dbReference type="ARBA" id="ARBA00023136"/>
    </source>
</evidence>
<keyword evidence="12" id="KW-1185">Reference proteome</keyword>
<proteinExistence type="inferred from homology"/>
<dbReference type="InterPro" id="IPR000276">
    <property type="entry name" value="GPCR_Rhodpsn"/>
</dbReference>
<evidence type="ECO:0000256" key="10">
    <source>
        <dbReference type="SAM" id="Phobius"/>
    </source>
</evidence>
<dbReference type="Pfam" id="PF00001">
    <property type="entry name" value="7tm_1"/>
    <property type="match status" value="1"/>
</dbReference>
<name>A0A914HY73_GLORO</name>
<keyword evidence="6 10" id="KW-0472">Membrane</keyword>
<dbReference type="WBParaSite" id="Gr19_v10_g5127.t1">
    <property type="protein sequence ID" value="Gr19_v10_g5127.t1"/>
    <property type="gene ID" value="Gr19_v10_g5127"/>
</dbReference>
<feature type="transmembrane region" description="Helical" evidence="10">
    <location>
        <begin position="204"/>
        <end position="228"/>
    </location>
</feature>
<keyword evidence="7 9" id="KW-0675">Receptor</keyword>
<dbReference type="PROSITE" id="PS00237">
    <property type="entry name" value="G_PROTEIN_RECEP_F1_1"/>
    <property type="match status" value="1"/>
</dbReference>
<keyword evidence="5 9" id="KW-0297">G-protein coupled receptor</keyword>
<feature type="domain" description="G-protein coupled receptors family 1 profile" evidence="11">
    <location>
        <begin position="100"/>
        <end position="367"/>
    </location>
</feature>
<evidence type="ECO:0000256" key="2">
    <source>
        <dbReference type="ARBA" id="ARBA00022475"/>
    </source>
</evidence>
<feature type="transmembrane region" description="Helical" evidence="10">
    <location>
        <begin position="311"/>
        <end position="332"/>
    </location>
</feature>
<keyword evidence="3 9" id="KW-0812">Transmembrane</keyword>
<evidence type="ECO:0000259" key="11">
    <source>
        <dbReference type="PROSITE" id="PS50262"/>
    </source>
</evidence>
<dbReference type="PANTHER" id="PTHR46925">
    <property type="entry name" value="G-PROTEIN COUPLED RECEPTOR TKR-1-RELATED"/>
    <property type="match status" value="1"/>
</dbReference>
<protein>
    <submittedName>
        <fullName evidence="13">G-protein coupled receptors family 1 profile domain-containing protein</fullName>
    </submittedName>
</protein>
<evidence type="ECO:0000256" key="3">
    <source>
        <dbReference type="ARBA" id="ARBA00022692"/>
    </source>
</evidence>
<comment type="similarity">
    <text evidence="9">Belongs to the G-protein coupled receptor 1 family.</text>
</comment>